<keyword evidence="2" id="KW-1185">Reference proteome</keyword>
<dbReference type="RefSeq" id="WP_338398375.1">
    <property type="nucleotide sequence ID" value="NZ_AP025293.1"/>
</dbReference>
<evidence type="ECO:0000313" key="1">
    <source>
        <dbReference type="EMBL" id="BDD00528.1"/>
    </source>
</evidence>
<accession>A0ABN6LBD2</accession>
<evidence type="ECO:0008006" key="3">
    <source>
        <dbReference type="Google" id="ProtNLM"/>
    </source>
</evidence>
<reference evidence="1 2" key="1">
    <citation type="submission" date="2021-12" db="EMBL/GenBank/DDBJ databases">
        <title>Genome sequencing of bacteria with rrn-lacking chromosome and rrn-plasmid.</title>
        <authorList>
            <person name="Anda M."/>
            <person name="Iwasaki W."/>
        </authorList>
    </citation>
    <scope>NUCLEOTIDE SEQUENCE [LARGE SCALE GENOMIC DNA]</scope>
    <source>
        <strain evidence="1 2">NBRC 101262</strain>
        <plasmid evidence="1 2">pPP1</plasmid>
    </source>
</reference>
<dbReference type="EMBL" id="AP025293">
    <property type="protein sequence ID" value="BDD00528.1"/>
    <property type="molecule type" value="Genomic_DNA"/>
</dbReference>
<keyword evidence="1" id="KW-0614">Plasmid</keyword>
<geneLocation type="plasmid" evidence="1 2">
    <name>pPP1</name>
</geneLocation>
<evidence type="ECO:0000313" key="2">
    <source>
        <dbReference type="Proteomes" id="UP001354989"/>
    </source>
</evidence>
<name>A0ABN6LBD2_9BACT</name>
<sequence>MNYLLAEIKSRKKENKTFKVFGESNEIYPLPTDLNNPKTYDSDYKLEDDEWFHIPNFKSSDYSITLLNSPFDSVNYTSINQSKLKKIKYLIAHQSYDGGKSYFFFQKINTSHLLNKSWIKISDTPKLDKTPILVINDMADAIYSVEDDILYFKKLNSLSTIFIGISELYRVATETETSTFLANDFINLANNFSSTKVGTPNRKRIALAVDTLSKFDNSQKGQIFSYIKDYCDDDLPYDDATKKFSVKDEEGLKHLLWGIEQRYYTTKVGFEKRVANSVSPL</sequence>
<protein>
    <recommendedName>
        <fullName evidence="3">ATP F0F1 synthase synthase</fullName>
    </recommendedName>
</protein>
<dbReference type="Proteomes" id="UP001354989">
    <property type="component" value="Plasmid pPP1"/>
</dbReference>
<organism evidence="1 2">
    <name type="scientific">Persicobacter psychrovividus</name>
    <dbReference type="NCBI Taxonomy" id="387638"/>
    <lineage>
        <taxon>Bacteria</taxon>
        <taxon>Pseudomonadati</taxon>
        <taxon>Bacteroidota</taxon>
        <taxon>Cytophagia</taxon>
        <taxon>Cytophagales</taxon>
        <taxon>Persicobacteraceae</taxon>
        <taxon>Persicobacter</taxon>
    </lineage>
</organism>
<gene>
    <name evidence="1" type="ORF">PEPS_28080</name>
</gene>
<proteinExistence type="predicted"/>